<dbReference type="Proteomes" id="UP000321790">
    <property type="component" value="Unassembled WGS sequence"/>
</dbReference>
<dbReference type="PANTHER" id="PTHR43080:SF2">
    <property type="entry name" value="CBS DOMAIN-CONTAINING PROTEIN"/>
    <property type="match status" value="1"/>
</dbReference>
<dbReference type="PROSITE" id="PS51371">
    <property type="entry name" value="CBS"/>
    <property type="match status" value="2"/>
</dbReference>
<evidence type="ECO:0000256" key="2">
    <source>
        <dbReference type="PROSITE-ProRule" id="PRU00703"/>
    </source>
</evidence>
<dbReference type="InterPro" id="IPR000644">
    <property type="entry name" value="CBS_dom"/>
</dbReference>
<feature type="domain" description="CBS" evidence="3">
    <location>
        <begin position="11"/>
        <end position="66"/>
    </location>
</feature>
<dbReference type="PANTHER" id="PTHR43080">
    <property type="entry name" value="CBS DOMAIN-CONTAINING PROTEIN CBSX3, MITOCHONDRIAL"/>
    <property type="match status" value="1"/>
</dbReference>
<keyword evidence="5" id="KW-1185">Reference proteome</keyword>
<reference evidence="5" key="1">
    <citation type="submission" date="2019-08" db="EMBL/GenBank/DDBJ databases">
        <title>Seonamhaeicola sediminis sp. nov., isolated from marine sediment.</title>
        <authorList>
            <person name="Cao W.R."/>
        </authorList>
    </citation>
    <scope>NUCLEOTIDE SEQUENCE [LARGE SCALE GENOMIC DNA]</scope>
    <source>
        <strain evidence="5">Gy8</strain>
    </source>
</reference>
<dbReference type="CDD" id="cd04584">
    <property type="entry name" value="CBS_pair_AcuB_like"/>
    <property type="match status" value="1"/>
</dbReference>
<gene>
    <name evidence="4" type="ORF">FUA26_13380</name>
</gene>
<organism evidence="4 5">
    <name type="scientific">Seonamhaeicola algicola</name>
    <dbReference type="NCBI Taxonomy" id="1719036"/>
    <lineage>
        <taxon>Bacteria</taxon>
        <taxon>Pseudomonadati</taxon>
        <taxon>Bacteroidota</taxon>
        <taxon>Flavobacteriia</taxon>
        <taxon>Flavobacteriales</taxon>
        <taxon>Flavobacteriaceae</taxon>
    </lineage>
</organism>
<protein>
    <submittedName>
        <fullName evidence="4">CBS domain-containing protein</fullName>
    </submittedName>
</protein>
<dbReference type="InterPro" id="IPR046342">
    <property type="entry name" value="CBS_dom_sf"/>
</dbReference>
<proteinExistence type="predicted"/>
<dbReference type="AlphaFoldDB" id="A0A5C7AFK7"/>
<sequence length="141" mass="15925">MIRKAPVSMIMTAPVITLKKTDTLEKAEYLFKHNHIRHIPVVDNKKIVGMLSYTDLQRLSFVNISEDEVAEADTDALVYNMFTINQIMTKNVTVISAKNSITDVAKIFTEKEFHALPVVNNNQLVGIVTTTDIIKHVLNQN</sequence>
<evidence type="ECO:0000259" key="3">
    <source>
        <dbReference type="PROSITE" id="PS51371"/>
    </source>
</evidence>
<dbReference type="RefSeq" id="WP_147137119.1">
    <property type="nucleotide sequence ID" value="NZ_VOSC01000030.1"/>
</dbReference>
<dbReference type="SUPFAM" id="SSF54631">
    <property type="entry name" value="CBS-domain pair"/>
    <property type="match status" value="1"/>
</dbReference>
<comment type="caution">
    <text evidence="4">The sequence shown here is derived from an EMBL/GenBank/DDBJ whole genome shotgun (WGS) entry which is preliminary data.</text>
</comment>
<evidence type="ECO:0000313" key="4">
    <source>
        <dbReference type="EMBL" id="TXE07211.1"/>
    </source>
</evidence>
<dbReference type="Pfam" id="PF00571">
    <property type="entry name" value="CBS"/>
    <property type="match status" value="2"/>
</dbReference>
<evidence type="ECO:0000313" key="5">
    <source>
        <dbReference type="Proteomes" id="UP000321790"/>
    </source>
</evidence>
<keyword evidence="1 2" id="KW-0129">CBS domain</keyword>
<dbReference type="SMART" id="SM00116">
    <property type="entry name" value="CBS"/>
    <property type="match status" value="2"/>
</dbReference>
<dbReference type="OrthoDB" id="1119899at2"/>
<evidence type="ECO:0000256" key="1">
    <source>
        <dbReference type="ARBA" id="ARBA00023122"/>
    </source>
</evidence>
<dbReference type="InterPro" id="IPR051257">
    <property type="entry name" value="Diverse_CBS-Domain"/>
</dbReference>
<accession>A0A5C7AFK7</accession>
<dbReference type="EMBL" id="VOSC01000030">
    <property type="protein sequence ID" value="TXE07211.1"/>
    <property type="molecule type" value="Genomic_DNA"/>
</dbReference>
<dbReference type="Gene3D" id="3.10.580.10">
    <property type="entry name" value="CBS-domain"/>
    <property type="match status" value="1"/>
</dbReference>
<name>A0A5C7AFK7_9FLAO</name>
<feature type="domain" description="CBS" evidence="3">
    <location>
        <begin position="88"/>
        <end position="141"/>
    </location>
</feature>